<comment type="caution">
    <text evidence="2">The sequence shown here is derived from an EMBL/GenBank/DDBJ whole genome shotgun (WGS) entry which is preliminary data.</text>
</comment>
<feature type="transmembrane region" description="Helical" evidence="1">
    <location>
        <begin position="110"/>
        <end position="132"/>
    </location>
</feature>
<proteinExistence type="predicted"/>
<feature type="transmembrane region" description="Helical" evidence="1">
    <location>
        <begin position="33"/>
        <end position="59"/>
    </location>
</feature>
<dbReference type="EMBL" id="NPEX01000520">
    <property type="protein sequence ID" value="RAI35909.1"/>
    <property type="molecule type" value="Genomic_DNA"/>
</dbReference>
<feature type="transmembrane region" description="Helical" evidence="1">
    <location>
        <begin position="79"/>
        <end position="103"/>
    </location>
</feature>
<gene>
    <name evidence="2" type="ORF">CH341_30655</name>
</gene>
<dbReference type="RefSeq" id="WP_111423458.1">
    <property type="nucleotide sequence ID" value="NZ_NPEX01000520.1"/>
</dbReference>
<evidence type="ECO:0000313" key="3">
    <source>
        <dbReference type="Proteomes" id="UP000249130"/>
    </source>
</evidence>
<name>A0A327KAU7_9BRAD</name>
<dbReference type="AlphaFoldDB" id="A0A327KAU7"/>
<feature type="transmembrane region" description="Helical" evidence="1">
    <location>
        <begin position="144"/>
        <end position="165"/>
    </location>
</feature>
<protein>
    <submittedName>
        <fullName evidence="2">Uncharacterized protein</fullName>
    </submittedName>
</protein>
<evidence type="ECO:0000313" key="2">
    <source>
        <dbReference type="EMBL" id="RAI35909.1"/>
    </source>
</evidence>
<keyword evidence="1" id="KW-0812">Transmembrane</keyword>
<keyword evidence="1" id="KW-1133">Transmembrane helix</keyword>
<evidence type="ECO:0000256" key="1">
    <source>
        <dbReference type="SAM" id="Phobius"/>
    </source>
</evidence>
<organism evidence="2 3">
    <name type="scientific">Rhodoplanes roseus</name>
    <dbReference type="NCBI Taxonomy" id="29409"/>
    <lineage>
        <taxon>Bacteria</taxon>
        <taxon>Pseudomonadati</taxon>
        <taxon>Pseudomonadota</taxon>
        <taxon>Alphaproteobacteria</taxon>
        <taxon>Hyphomicrobiales</taxon>
        <taxon>Nitrobacteraceae</taxon>
        <taxon>Rhodoplanes</taxon>
    </lineage>
</organism>
<reference evidence="2 3" key="1">
    <citation type="submission" date="2017-07" db="EMBL/GenBank/DDBJ databases">
        <title>Draft Genome Sequences of Select Purple Nonsulfur Bacteria.</title>
        <authorList>
            <person name="Lasarre B."/>
            <person name="Mckinlay J.B."/>
        </authorList>
    </citation>
    <scope>NUCLEOTIDE SEQUENCE [LARGE SCALE GENOMIC DNA]</scope>
    <source>
        <strain evidence="2 3">DSM 5909</strain>
    </source>
</reference>
<keyword evidence="1" id="KW-0472">Membrane</keyword>
<dbReference type="Proteomes" id="UP000249130">
    <property type="component" value="Unassembled WGS sequence"/>
</dbReference>
<sequence>MPVVPASAPESFGARQPEASRAMIDESAPFPRVLILCIAVTGGVMTAVVAQLALARFGLDLGAAWRALLGARTGQLRSAFAWWAIALASFASGFLIAAVAGWIGRTESRIAPLCWIGGLALVAGLAPVGHAAVQPSGLGPGANAALGIAVLTVAGLLSLLGAYFATRR</sequence>
<accession>A0A327KAU7</accession>
<keyword evidence="3" id="KW-1185">Reference proteome</keyword>